<dbReference type="OrthoDB" id="259382at2"/>
<keyword evidence="2" id="KW-0808">Transferase</keyword>
<sequence>MVVLPESRQRLAVYLINMDGADERRIAMQRKLDQAGLAFQRIRGIDGRNLKFPIPEFCERSYRLLHGRRTSPAEIGCYLSHIECAKEFLRSNADLALILEDDVSFDGDFLECLDRAAQHRDQWNLLRLTTVNKGRKFRVRNLGNGHFLAIALTREKGAGAYVIDRTAGRWFISDMMPMRLAFDIAFDLEYLHGLRACFVDPLPATQRSDHMTQIQSTIRACKLPRWRYLTVLPYRAWLEITRVICRGRRLTAARSLLSERA</sequence>
<evidence type="ECO:0000313" key="3">
    <source>
        <dbReference type="Proteomes" id="UP000273516"/>
    </source>
</evidence>
<organism evidence="2 3">
    <name type="scientific">Paracoccus alkanivorans</name>
    <dbReference type="NCBI Taxonomy" id="2116655"/>
    <lineage>
        <taxon>Bacteria</taxon>
        <taxon>Pseudomonadati</taxon>
        <taxon>Pseudomonadota</taxon>
        <taxon>Alphaproteobacteria</taxon>
        <taxon>Rhodobacterales</taxon>
        <taxon>Paracoccaceae</taxon>
        <taxon>Paracoccus</taxon>
    </lineage>
</organism>
<evidence type="ECO:0000313" key="2">
    <source>
        <dbReference type="EMBL" id="RMC35088.1"/>
    </source>
</evidence>
<accession>A0A3M0MBD5</accession>
<proteinExistence type="predicted"/>
<dbReference type="EMBL" id="QOKZ01000004">
    <property type="protein sequence ID" value="RMC35088.1"/>
    <property type="molecule type" value="Genomic_DNA"/>
</dbReference>
<keyword evidence="3" id="KW-1185">Reference proteome</keyword>
<dbReference type="Proteomes" id="UP000273516">
    <property type="component" value="Unassembled WGS sequence"/>
</dbReference>
<gene>
    <name evidence="2" type="ORF">C9E81_12980</name>
</gene>
<comment type="caution">
    <text evidence="2">The sequence shown here is derived from an EMBL/GenBank/DDBJ whole genome shotgun (WGS) entry which is preliminary data.</text>
</comment>
<feature type="domain" description="Glycosyl transferase family 25" evidence="1">
    <location>
        <begin position="13"/>
        <end position="135"/>
    </location>
</feature>
<protein>
    <submittedName>
        <fullName evidence="2">Glycosyl transferase</fullName>
    </submittedName>
</protein>
<dbReference type="CDD" id="cd06532">
    <property type="entry name" value="Glyco_transf_25"/>
    <property type="match status" value="1"/>
</dbReference>
<dbReference type="InterPro" id="IPR002654">
    <property type="entry name" value="Glyco_trans_25"/>
</dbReference>
<evidence type="ECO:0000259" key="1">
    <source>
        <dbReference type="Pfam" id="PF01755"/>
    </source>
</evidence>
<name>A0A3M0MBD5_9RHOB</name>
<dbReference type="AlphaFoldDB" id="A0A3M0MBD5"/>
<dbReference type="GO" id="GO:0016740">
    <property type="term" value="F:transferase activity"/>
    <property type="evidence" value="ECO:0007669"/>
    <property type="project" value="UniProtKB-KW"/>
</dbReference>
<dbReference type="Pfam" id="PF01755">
    <property type="entry name" value="Glyco_transf_25"/>
    <property type="match status" value="1"/>
</dbReference>
<reference evidence="2 3" key="1">
    <citation type="submission" date="2018-07" db="EMBL/GenBank/DDBJ databases">
        <authorList>
            <person name="Zhang Y."/>
            <person name="Wang L."/>
            <person name="Ma S."/>
        </authorList>
    </citation>
    <scope>NUCLEOTIDE SEQUENCE [LARGE SCALE GENOMIC DNA]</scope>
    <source>
        <strain evidence="2 3">4-2</strain>
    </source>
</reference>